<keyword evidence="3" id="KW-1185">Reference proteome</keyword>
<dbReference type="EnsemblMetazoa" id="MDOA012229-RA">
    <property type="protein sequence ID" value="MDOA012229-PA"/>
    <property type="gene ID" value="MDOA012229"/>
</dbReference>
<dbReference type="Proteomes" id="UP001652621">
    <property type="component" value="Unplaced"/>
</dbReference>
<keyword evidence="1" id="KW-0472">Membrane</keyword>
<reference evidence="2" key="1">
    <citation type="submission" date="2020-05" db="UniProtKB">
        <authorList>
            <consortium name="EnsemblMetazoa"/>
        </authorList>
    </citation>
    <scope>IDENTIFICATION</scope>
    <source>
        <strain evidence="2">Aabys</strain>
    </source>
</reference>
<evidence type="ECO:0000313" key="2">
    <source>
        <dbReference type="EnsemblMetazoa" id="MDOA012229-PB"/>
    </source>
</evidence>
<feature type="transmembrane region" description="Helical" evidence="1">
    <location>
        <begin position="21"/>
        <end position="42"/>
    </location>
</feature>
<organism evidence="2">
    <name type="scientific">Musca domestica</name>
    <name type="common">House fly</name>
    <dbReference type="NCBI Taxonomy" id="7370"/>
    <lineage>
        <taxon>Eukaryota</taxon>
        <taxon>Metazoa</taxon>
        <taxon>Ecdysozoa</taxon>
        <taxon>Arthropoda</taxon>
        <taxon>Hexapoda</taxon>
        <taxon>Insecta</taxon>
        <taxon>Pterygota</taxon>
        <taxon>Neoptera</taxon>
        <taxon>Endopterygota</taxon>
        <taxon>Diptera</taxon>
        <taxon>Brachycera</taxon>
        <taxon>Muscomorpha</taxon>
        <taxon>Muscoidea</taxon>
        <taxon>Muscidae</taxon>
        <taxon>Musca</taxon>
    </lineage>
</organism>
<dbReference type="OrthoDB" id="6593925at2759"/>
<dbReference type="VEuPathDB" id="VectorBase:MDOMA2_011614"/>
<dbReference type="VEuPathDB" id="VectorBase:MDOA012229"/>
<protein>
    <submittedName>
        <fullName evidence="4">Uncharacterized protein LOC101891524</fullName>
    </submittedName>
</protein>
<proteinExistence type="predicted"/>
<dbReference type="EnsemblMetazoa" id="MDOA012229-RB">
    <property type="protein sequence ID" value="MDOA012229-PB"/>
    <property type="gene ID" value="MDOA012229"/>
</dbReference>
<dbReference type="GeneID" id="101891524"/>
<keyword evidence="1" id="KW-1133">Transmembrane helix</keyword>
<evidence type="ECO:0000313" key="3">
    <source>
        <dbReference type="Proteomes" id="UP001652621"/>
    </source>
</evidence>
<evidence type="ECO:0000313" key="4">
    <source>
        <dbReference type="RefSeq" id="XP_005182411.1"/>
    </source>
</evidence>
<keyword evidence="1" id="KW-0812">Transmembrane</keyword>
<evidence type="ECO:0000256" key="1">
    <source>
        <dbReference type="SAM" id="Phobius"/>
    </source>
</evidence>
<reference evidence="4" key="2">
    <citation type="submission" date="2025-04" db="UniProtKB">
        <authorList>
            <consortium name="RefSeq"/>
        </authorList>
    </citation>
    <scope>IDENTIFICATION</scope>
    <source>
        <strain evidence="4">Aabys</strain>
    </source>
</reference>
<dbReference type="RefSeq" id="XP_005182411.1">
    <property type="nucleotide sequence ID" value="XM_005182354.3"/>
</dbReference>
<dbReference type="KEGG" id="mde:101891524"/>
<name>A0A1I8N724_MUSDO</name>
<accession>A0A1I8N724</accession>
<dbReference type="AlphaFoldDB" id="A0A1I8N724"/>
<gene>
    <name evidence="2" type="primary">101891524</name>
    <name evidence="4" type="synonym">LOC101891524</name>
</gene>
<dbReference type="eggNOG" id="ENOG502SWC6">
    <property type="taxonomic scope" value="Eukaryota"/>
</dbReference>
<sequence>MENIDEKYRKPRRTKGTPSYYYRNRVAAAGIVAGSLIFALWYCTPIYQGASEKFVREYLTTTEEEKDRKYMFNLKANPRTSKAIQQTIDEKKQLISER</sequence>